<dbReference type="AlphaFoldDB" id="A0A382PWY4"/>
<feature type="non-terminal residue" evidence="1">
    <location>
        <position position="1"/>
    </location>
</feature>
<gene>
    <name evidence="1" type="ORF">METZ01_LOCUS330002</name>
</gene>
<evidence type="ECO:0000313" key="1">
    <source>
        <dbReference type="EMBL" id="SVC77148.1"/>
    </source>
</evidence>
<accession>A0A382PWY4</accession>
<feature type="non-terminal residue" evidence="1">
    <location>
        <position position="87"/>
    </location>
</feature>
<sequence>VAPEAIKTARELIENYLPKDEHQLLVPGELATHEQITGLYHNHAMARIIRNEMGPTPPVISCQVAVIPPYNTLGGEPGLHVDGGWSG</sequence>
<name>A0A382PWY4_9ZZZZ</name>
<reference evidence="1" key="1">
    <citation type="submission" date="2018-05" db="EMBL/GenBank/DDBJ databases">
        <authorList>
            <person name="Lanie J.A."/>
            <person name="Ng W.-L."/>
            <person name="Kazmierczak K.M."/>
            <person name="Andrzejewski T.M."/>
            <person name="Davidsen T.M."/>
            <person name="Wayne K.J."/>
            <person name="Tettelin H."/>
            <person name="Glass J.I."/>
            <person name="Rusch D."/>
            <person name="Podicherti R."/>
            <person name="Tsui H.-C.T."/>
            <person name="Winkler M.E."/>
        </authorList>
    </citation>
    <scope>NUCLEOTIDE SEQUENCE</scope>
</reference>
<proteinExistence type="predicted"/>
<dbReference type="EMBL" id="UINC01109960">
    <property type="protein sequence ID" value="SVC77148.1"/>
    <property type="molecule type" value="Genomic_DNA"/>
</dbReference>
<protein>
    <submittedName>
        <fullName evidence="1">Uncharacterized protein</fullName>
    </submittedName>
</protein>
<organism evidence="1">
    <name type="scientific">marine metagenome</name>
    <dbReference type="NCBI Taxonomy" id="408172"/>
    <lineage>
        <taxon>unclassified sequences</taxon>
        <taxon>metagenomes</taxon>
        <taxon>ecological metagenomes</taxon>
    </lineage>
</organism>